<organism evidence="2 3">
    <name type="scientific">Bradyrhizobium algeriense</name>
    <dbReference type="NCBI Taxonomy" id="634784"/>
    <lineage>
        <taxon>Bacteria</taxon>
        <taxon>Pseudomonadati</taxon>
        <taxon>Pseudomonadota</taxon>
        <taxon>Alphaproteobacteria</taxon>
        <taxon>Hyphomicrobiales</taxon>
        <taxon>Nitrobacteraceae</taxon>
        <taxon>Bradyrhizobium</taxon>
    </lineage>
</organism>
<evidence type="ECO:0000313" key="3">
    <source>
        <dbReference type="Proteomes" id="UP001364224"/>
    </source>
</evidence>
<feature type="transmembrane region" description="Helical" evidence="1">
    <location>
        <begin position="6"/>
        <end position="27"/>
    </location>
</feature>
<keyword evidence="1" id="KW-1133">Transmembrane helix</keyword>
<evidence type="ECO:0000313" key="2">
    <source>
        <dbReference type="EMBL" id="MEH2555406.1"/>
    </source>
</evidence>
<accession>A0ABU8BA34</accession>
<proteinExistence type="predicted"/>
<keyword evidence="3" id="KW-1185">Reference proteome</keyword>
<feature type="transmembrane region" description="Helical" evidence="1">
    <location>
        <begin position="34"/>
        <end position="55"/>
    </location>
</feature>
<evidence type="ECO:0000256" key="1">
    <source>
        <dbReference type="SAM" id="Phobius"/>
    </source>
</evidence>
<name>A0ABU8BA34_9BRAD</name>
<dbReference type="RefSeq" id="WP_334480478.1">
    <property type="nucleotide sequence ID" value="NZ_JAZHRV010000001.1"/>
</dbReference>
<dbReference type="Proteomes" id="UP001364224">
    <property type="component" value="Unassembled WGS sequence"/>
</dbReference>
<keyword evidence="1" id="KW-0812">Transmembrane</keyword>
<dbReference type="EMBL" id="JAZHRV010000001">
    <property type="protein sequence ID" value="MEH2555406.1"/>
    <property type="molecule type" value="Genomic_DNA"/>
</dbReference>
<evidence type="ECO:0008006" key="4">
    <source>
        <dbReference type="Google" id="ProtNLM"/>
    </source>
</evidence>
<reference evidence="2 3" key="1">
    <citation type="submission" date="2024-02" db="EMBL/GenBank/DDBJ databases">
        <title>Adaptive strategies in a cosmopolitan and abundant soil bacterium.</title>
        <authorList>
            <person name="Carini P."/>
        </authorList>
    </citation>
    <scope>NUCLEOTIDE SEQUENCE [LARGE SCALE GENOMIC DNA]</scope>
    <source>
        <strain evidence="2 3">AZCC 1608</strain>
    </source>
</reference>
<gene>
    <name evidence="2" type="ORF">V1286_002935</name>
</gene>
<protein>
    <recommendedName>
        <fullName evidence="4">DUF4175 domain-containing protein</fullName>
    </recommendedName>
</protein>
<keyword evidence="1" id="KW-0472">Membrane</keyword>
<feature type="transmembrane region" description="Helical" evidence="1">
    <location>
        <begin position="67"/>
        <end position="91"/>
    </location>
</feature>
<sequence>MTPLDVFGGVMYLLFFAPFLFPLAPWFAKRPRGAWLVCCAAVSVLVLLFPAMFWWGCDWSNCGQGAVAIFIVAPVWLLFAVITPLSACAAARKLARTPTSDPPRSVP</sequence>
<comment type="caution">
    <text evidence="2">The sequence shown here is derived from an EMBL/GenBank/DDBJ whole genome shotgun (WGS) entry which is preliminary data.</text>
</comment>